<reference evidence="3 4" key="1">
    <citation type="submission" date="2022-05" db="EMBL/GenBank/DDBJ databases">
        <title>Microbulbifer sp. nov., isolated from sponge.</title>
        <authorList>
            <person name="Gao L."/>
        </authorList>
    </citation>
    <scope>NUCLEOTIDE SEQUENCE [LARGE SCALE GENOMIC DNA]</scope>
    <source>
        <strain evidence="3 4">MI-G</strain>
    </source>
</reference>
<name>A0ABY9E798_9GAMM</name>
<gene>
    <name evidence="3" type="ORF">M8T91_10375</name>
</gene>
<evidence type="ECO:0000313" key="4">
    <source>
        <dbReference type="Proteomes" id="UP001321520"/>
    </source>
</evidence>
<protein>
    <submittedName>
        <fullName evidence="3">TraR/DksA family transcriptional regulator</fullName>
    </submittedName>
</protein>
<feature type="region of interest" description="Disordered" evidence="2">
    <location>
        <begin position="1"/>
        <end position="29"/>
    </location>
</feature>
<comment type="caution">
    <text evidence="1">Lacks conserved residue(s) required for the propagation of feature annotation.</text>
</comment>
<evidence type="ECO:0000313" key="3">
    <source>
        <dbReference type="EMBL" id="WKD48340.1"/>
    </source>
</evidence>
<accession>A0ABY9E798</accession>
<dbReference type="PROSITE" id="PS51128">
    <property type="entry name" value="ZF_DKSA_2"/>
    <property type="match status" value="1"/>
</dbReference>
<keyword evidence="4" id="KW-1185">Reference proteome</keyword>
<sequence length="70" mass="7899">MADITDRASQLEEQQRNRALAAQQARGHANVPGAKYCQECAVRIPPARRAFGGITRCIDCQSLQEMRERR</sequence>
<evidence type="ECO:0000256" key="2">
    <source>
        <dbReference type="SAM" id="MobiDB-lite"/>
    </source>
</evidence>
<evidence type="ECO:0000256" key="1">
    <source>
        <dbReference type="PROSITE-ProRule" id="PRU00510"/>
    </source>
</evidence>
<feature type="compositionally biased region" description="Basic and acidic residues" evidence="2">
    <location>
        <begin position="1"/>
        <end position="16"/>
    </location>
</feature>
<feature type="compositionally biased region" description="Low complexity" evidence="2">
    <location>
        <begin position="17"/>
        <end position="26"/>
    </location>
</feature>
<proteinExistence type="predicted"/>
<dbReference type="Proteomes" id="UP001321520">
    <property type="component" value="Chromosome"/>
</dbReference>
<dbReference type="RefSeq" id="WP_301414068.1">
    <property type="nucleotide sequence ID" value="NZ_CP098023.1"/>
</dbReference>
<dbReference type="EMBL" id="CP098023">
    <property type="protein sequence ID" value="WKD48340.1"/>
    <property type="molecule type" value="Genomic_DNA"/>
</dbReference>
<organism evidence="3 4">
    <name type="scientific">Microbulbifer spongiae</name>
    <dbReference type="NCBI Taxonomy" id="2944933"/>
    <lineage>
        <taxon>Bacteria</taxon>
        <taxon>Pseudomonadati</taxon>
        <taxon>Pseudomonadota</taxon>
        <taxon>Gammaproteobacteria</taxon>
        <taxon>Cellvibrionales</taxon>
        <taxon>Microbulbiferaceae</taxon>
        <taxon>Microbulbifer</taxon>
    </lineage>
</organism>